<evidence type="ECO:0000313" key="1">
    <source>
        <dbReference type="EMBL" id="AFL51413.1"/>
    </source>
</evidence>
<sequence>MRWIIDRAGWYFSLGRSRRITSAIDLAEEEKSLKYVFHDPTLEANPRSLISVLGTMPDNLVEILDTAVQACRDQAEFPIAILSELRLDLIAARSVPLEFIPTRRHLPSVPAEIYGRYIRQRWSLIMAKWDVSNEIALSSSIDEFLADQIGADVVQQLTCEQSRHAKDGQREY</sequence>
<dbReference type="HOGENOM" id="CLU_1554244_0_0_5"/>
<accession>I3X6A7</accession>
<dbReference type="KEGG" id="sfd:USDA257_c28420"/>
<dbReference type="Proteomes" id="UP000006180">
    <property type="component" value="Chromosome"/>
</dbReference>
<gene>
    <name evidence="1" type="ORF">USDA257_c28420</name>
</gene>
<dbReference type="EMBL" id="CP003563">
    <property type="protein sequence ID" value="AFL51413.1"/>
    <property type="molecule type" value="Genomic_DNA"/>
</dbReference>
<reference evidence="1 2" key="1">
    <citation type="journal article" date="2012" name="J. Bacteriol.">
        <title>Complete genome sequence of the broad-host-range strain Sinorhizobium fredii USDA257.</title>
        <authorList>
            <person name="Schuldes J."/>
            <person name="Rodriguez Orbegoso M."/>
            <person name="Schmeisser C."/>
            <person name="Krishnan H.B."/>
            <person name="Daniel R."/>
            <person name="Streit W.R."/>
        </authorList>
    </citation>
    <scope>NUCLEOTIDE SEQUENCE [LARGE SCALE GENOMIC DNA]</scope>
    <source>
        <strain evidence="1 2">USDA 257</strain>
    </source>
</reference>
<name>I3X6A7_SINF2</name>
<organism evidence="1 2">
    <name type="scientific">Sinorhizobium fredii (strain USDA 257)</name>
    <dbReference type="NCBI Taxonomy" id="1185652"/>
    <lineage>
        <taxon>Bacteria</taxon>
        <taxon>Pseudomonadati</taxon>
        <taxon>Pseudomonadota</taxon>
        <taxon>Alphaproteobacteria</taxon>
        <taxon>Hyphomicrobiales</taxon>
        <taxon>Rhizobiaceae</taxon>
        <taxon>Sinorhizobium/Ensifer group</taxon>
        <taxon>Sinorhizobium</taxon>
    </lineage>
</organism>
<evidence type="ECO:0000313" key="2">
    <source>
        <dbReference type="Proteomes" id="UP000006180"/>
    </source>
</evidence>
<dbReference type="PATRIC" id="fig|1185652.3.peg.2954"/>
<proteinExistence type="predicted"/>
<dbReference type="AlphaFoldDB" id="I3X6A7"/>
<dbReference type="eggNOG" id="ENOG502ZZ3V">
    <property type="taxonomic scope" value="Bacteria"/>
</dbReference>
<protein>
    <submittedName>
        <fullName evidence="1">Uncharacterized protein</fullName>
    </submittedName>
</protein>